<dbReference type="Proteomes" id="UP000440578">
    <property type="component" value="Unassembled WGS sequence"/>
</dbReference>
<keyword evidence="3" id="KW-1185">Reference proteome</keyword>
<evidence type="ECO:0000313" key="2">
    <source>
        <dbReference type="EMBL" id="KAF0312234.1"/>
    </source>
</evidence>
<dbReference type="EMBL" id="VIIS01000183">
    <property type="protein sequence ID" value="KAF0312234.1"/>
    <property type="molecule type" value="Genomic_DNA"/>
</dbReference>
<gene>
    <name evidence="2" type="ORF">FJT64_016959</name>
</gene>
<reference evidence="2 3" key="1">
    <citation type="submission" date="2019-07" db="EMBL/GenBank/DDBJ databases">
        <title>Draft genome assembly of a fouling barnacle, Amphibalanus amphitrite (Darwin, 1854): The first reference genome for Thecostraca.</title>
        <authorList>
            <person name="Kim W."/>
        </authorList>
    </citation>
    <scope>NUCLEOTIDE SEQUENCE [LARGE SCALE GENOMIC DNA]</scope>
    <source>
        <strain evidence="2">SNU_AA5</strain>
        <tissue evidence="2">Soma without cirri and trophi</tissue>
    </source>
</reference>
<name>A0A6A4X885_AMPAM</name>
<organism evidence="2 3">
    <name type="scientific">Amphibalanus amphitrite</name>
    <name type="common">Striped barnacle</name>
    <name type="synonym">Balanus amphitrite</name>
    <dbReference type="NCBI Taxonomy" id="1232801"/>
    <lineage>
        <taxon>Eukaryota</taxon>
        <taxon>Metazoa</taxon>
        <taxon>Ecdysozoa</taxon>
        <taxon>Arthropoda</taxon>
        <taxon>Crustacea</taxon>
        <taxon>Multicrustacea</taxon>
        <taxon>Cirripedia</taxon>
        <taxon>Thoracica</taxon>
        <taxon>Thoracicalcarea</taxon>
        <taxon>Balanomorpha</taxon>
        <taxon>Balanoidea</taxon>
        <taxon>Balanidae</taxon>
        <taxon>Amphibalaninae</taxon>
        <taxon>Amphibalanus</taxon>
    </lineage>
</organism>
<evidence type="ECO:0000313" key="3">
    <source>
        <dbReference type="Proteomes" id="UP000440578"/>
    </source>
</evidence>
<protein>
    <recommendedName>
        <fullName evidence="4">FAS1 domain-containing protein</fullName>
    </recommendedName>
</protein>
<accession>A0A6A4X885</accession>
<feature type="region of interest" description="Disordered" evidence="1">
    <location>
        <begin position="188"/>
        <end position="208"/>
    </location>
</feature>
<proteinExistence type="predicted"/>
<sequence length="208" mass="22851">MSESHGVPEIPAGLLSGLAEVSFEDRMLGRSPDDGSGTGAFVRIWRSVLEEDKSAGLVPFPGPFTVLAASEDGMRLVVPCDLPNPFRGDPEFQRAFIRRHVLTETVELTDGRFSSGGQARRLDGGYLSLSMDEGRPAFVLDDRPPQVATPVPEQDPKATVYTIDIPLMTFDEIMEGIRRLKPRPWFCGRRPGLDEGDEPSAPDPEENQ</sequence>
<comment type="caution">
    <text evidence="2">The sequence shown here is derived from an EMBL/GenBank/DDBJ whole genome shotgun (WGS) entry which is preliminary data.</text>
</comment>
<feature type="compositionally biased region" description="Acidic residues" evidence="1">
    <location>
        <begin position="194"/>
        <end position="208"/>
    </location>
</feature>
<evidence type="ECO:0000256" key="1">
    <source>
        <dbReference type="SAM" id="MobiDB-lite"/>
    </source>
</evidence>
<evidence type="ECO:0008006" key="4">
    <source>
        <dbReference type="Google" id="ProtNLM"/>
    </source>
</evidence>
<dbReference type="AlphaFoldDB" id="A0A6A4X885"/>